<dbReference type="Proteomes" id="UP000234275">
    <property type="component" value="Unassembled WGS sequence"/>
</dbReference>
<dbReference type="AlphaFoldDB" id="A0A2I2G597"/>
<dbReference type="EMBL" id="MSFO01000005">
    <property type="protein sequence ID" value="PLB48051.1"/>
    <property type="molecule type" value="Genomic_DNA"/>
</dbReference>
<dbReference type="PANTHER" id="PTHR47256">
    <property type="entry name" value="ZN(II)2CYS6 TRANSCRIPTION FACTOR (EUROFUNG)-RELATED"/>
    <property type="match status" value="1"/>
</dbReference>
<evidence type="ECO:0000259" key="5">
    <source>
        <dbReference type="Pfam" id="PF04082"/>
    </source>
</evidence>
<feature type="region of interest" description="Disordered" evidence="4">
    <location>
        <begin position="1"/>
        <end position="25"/>
    </location>
</feature>
<dbReference type="STRING" id="1392250.A0A2I2G597"/>
<name>A0A2I2G597_9EURO</name>
<evidence type="ECO:0000256" key="4">
    <source>
        <dbReference type="SAM" id="MobiDB-lite"/>
    </source>
</evidence>
<comment type="caution">
    <text evidence="6">The sequence shown here is derived from an EMBL/GenBank/DDBJ whole genome shotgun (WGS) entry which is preliminary data.</text>
</comment>
<dbReference type="InterPro" id="IPR007219">
    <property type="entry name" value="XnlR_reg_dom"/>
</dbReference>
<proteinExistence type="predicted"/>
<feature type="domain" description="Xylanolytic transcriptional activator regulatory" evidence="5">
    <location>
        <begin position="177"/>
        <end position="342"/>
    </location>
</feature>
<dbReference type="OrthoDB" id="2593732at2759"/>
<dbReference type="GO" id="GO:0003677">
    <property type="term" value="F:DNA binding"/>
    <property type="evidence" value="ECO:0007669"/>
    <property type="project" value="InterPro"/>
</dbReference>
<evidence type="ECO:0000256" key="1">
    <source>
        <dbReference type="ARBA" id="ARBA00023015"/>
    </source>
</evidence>
<reference evidence="6 7" key="1">
    <citation type="submission" date="2016-12" db="EMBL/GenBank/DDBJ databases">
        <title>The genomes of Aspergillus section Nigri reveals drivers in fungal speciation.</title>
        <authorList>
            <consortium name="DOE Joint Genome Institute"/>
            <person name="Vesth T.C."/>
            <person name="Nybo J."/>
            <person name="Theobald S."/>
            <person name="Brandl J."/>
            <person name="Frisvad J.C."/>
            <person name="Nielsen K.F."/>
            <person name="Lyhne E.K."/>
            <person name="Kogle M.E."/>
            <person name="Kuo A."/>
            <person name="Riley R."/>
            <person name="Clum A."/>
            <person name="Nolan M."/>
            <person name="Lipzen A."/>
            <person name="Salamov A."/>
            <person name="Henrissat B."/>
            <person name="Wiebenga A."/>
            <person name="De Vries R.P."/>
            <person name="Grigoriev I.V."/>
            <person name="Mortensen U.H."/>
            <person name="Andersen M.R."/>
            <person name="Baker S.E."/>
        </authorList>
    </citation>
    <scope>NUCLEOTIDE SEQUENCE [LARGE SCALE GENOMIC DNA]</scope>
    <source>
        <strain evidence="6 7">IBT 23096</strain>
    </source>
</reference>
<organism evidence="6 7">
    <name type="scientific">Aspergillus steynii IBT 23096</name>
    <dbReference type="NCBI Taxonomy" id="1392250"/>
    <lineage>
        <taxon>Eukaryota</taxon>
        <taxon>Fungi</taxon>
        <taxon>Dikarya</taxon>
        <taxon>Ascomycota</taxon>
        <taxon>Pezizomycotina</taxon>
        <taxon>Eurotiomycetes</taxon>
        <taxon>Eurotiomycetidae</taxon>
        <taxon>Eurotiales</taxon>
        <taxon>Aspergillaceae</taxon>
        <taxon>Aspergillus</taxon>
        <taxon>Aspergillus subgen. Circumdati</taxon>
    </lineage>
</organism>
<dbReference type="VEuPathDB" id="FungiDB:P170DRAFT_476697"/>
<dbReference type="InterPro" id="IPR053187">
    <property type="entry name" value="Notoamide_regulator"/>
</dbReference>
<dbReference type="GO" id="GO:0006351">
    <property type="term" value="P:DNA-templated transcription"/>
    <property type="evidence" value="ECO:0007669"/>
    <property type="project" value="InterPro"/>
</dbReference>
<dbReference type="GO" id="GO:0008270">
    <property type="term" value="F:zinc ion binding"/>
    <property type="evidence" value="ECO:0007669"/>
    <property type="project" value="InterPro"/>
</dbReference>
<dbReference type="PANTHER" id="PTHR47256:SF10">
    <property type="entry name" value="ZN(II)2CYS6 TRANSCRIPTION FACTOR (EUROFUNG)"/>
    <property type="match status" value="1"/>
</dbReference>
<evidence type="ECO:0000313" key="6">
    <source>
        <dbReference type="EMBL" id="PLB48051.1"/>
    </source>
</evidence>
<keyword evidence="7" id="KW-1185">Reference proteome</keyword>
<keyword evidence="2" id="KW-0804">Transcription</keyword>
<gene>
    <name evidence="6" type="ORF">P170DRAFT_476697</name>
</gene>
<dbReference type="CDD" id="cd12148">
    <property type="entry name" value="fungal_TF_MHR"/>
    <property type="match status" value="1"/>
</dbReference>
<evidence type="ECO:0000256" key="3">
    <source>
        <dbReference type="ARBA" id="ARBA00023242"/>
    </source>
</evidence>
<keyword evidence="3" id="KW-0539">Nucleus</keyword>
<sequence>MNPEDQDKHLPTLAPGPRGPVLHPGAPCSGRPPPCKACQNTEAECVFDETLDLRRKVAAKRTLGELEYCRGLLNSLLKSLRSPDEEKVQFILKTIRQTPSLNDVATAVDAPTVDMIDATSDNVKGGNNAEDVAPHHGVYAGVSRVTLERLCDSPVFRVPAKPWTRVTEDNDLVSHLISLYFTWDHPLSQLIDQRMFIEHMRKGDTNSAFCSPLLVNSVLAMGSAYSDFPELFSCPGDLSSKGKHFFTEAERLWEAEDGHASLSNIQAIAIMSCVLSFQAKKTSWLMLRQAVQLAQDIGMFQTPRSGHQEWKKTHMEVQYAGVITAWGIFALNSQVSLESGKTANLARPRFKPFTKNKLDDELDWKPYPRMNQADDAAKPAFLASVMVHTTDLSEIVADIQDLLYEKALEFRMEDVWVAANNLYTRLATWLERLPDVLQVDEDQIPHILYLHIKCYYTTIYLFGFFLEHEGGRVLQPAQIEQARLARLQSANLIAQSLRIHHEAYGLRHVPRQMLGPTNQSALVLLIALEDEELKESFIELCRFLVAFSKRFSQAQVMIHNIEKRAEQLRIPLPPEAIAVLDHKGLESSQWL</sequence>
<evidence type="ECO:0000256" key="2">
    <source>
        <dbReference type="ARBA" id="ARBA00023163"/>
    </source>
</evidence>
<feature type="compositionally biased region" description="Basic and acidic residues" evidence="4">
    <location>
        <begin position="1"/>
        <end position="10"/>
    </location>
</feature>
<keyword evidence="1" id="KW-0805">Transcription regulation</keyword>
<protein>
    <submittedName>
        <fullName evidence="6">C6 transcription factor</fullName>
    </submittedName>
</protein>
<dbReference type="RefSeq" id="XP_024703353.1">
    <property type="nucleotide sequence ID" value="XM_024853373.1"/>
</dbReference>
<accession>A0A2I2G597</accession>
<dbReference type="GeneID" id="36561071"/>
<dbReference type="Pfam" id="PF04082">
    <property type="entry name" value="Fungal_trans"/>
    <property type="match status" value="1"/>
</dbReference>
<evidence type="ECO:0000313" key="7">
    <source>
        <dbReference type="Proteomes" id="UP000234275"/>
    </source>
</evidence>